<gene>
    <name evidence="2" type="ORF">QLS65_08785</name>
</gene>
<evidence type="ECO:0008006" key="4">
    <source>
        <dbReference type="Google" id="ProtNLM"/>
    </source>
</evidence>
<proteinExistence type="predicted"/>
<keyword evidence="3" id="KW-1185">Reference proteome</keyword>
<sequence>MQIFLMYGNGGLLAIVDEILFRNDLDNTKVTNGIVNFSLSLLSLTLYFKTKTKSLKIIYSILFTVFSSLFICFLAYDYFGTEDPNPYYLYFVISSLISGIILNLVSLLKDKNEIERVSH</sequence>
<evidence type="ECO:0000313" key="3">
    <source>
        <dbReference type="Proteomes" id="UP001243403"/>
    </source>
</evidence>
<feature type="transmembrane region" description="Helical" evidence="1">
    <location>
        <begin position="57"/>
        <end position="76"/>
    </location>
</feature>
<name>A0ABT6V9V0_9FLAO</name>
<dbReference type="Proteomes" id="UP001243403">
    <property type="component" value="Unassembled WGS sequence"/>
</dbReference>
<keyword evidence="1" id="KW-1133">Transmembrane helix</keyword>
<comment type="caution">
    <text evidence="2">The sequence shown here is derived from an EMBL/GenBank/DDBJ whole genome shotgun (WGS) entry which is preliminary data.</text>
</comment>
<evidence type="ECO:0000256" key="1">
    <source>
        <dbReference type="SAM" id="Phobius"/>
    </source>
</evidence>
<feature type="transmembrane region" description="Helical" evidence="1">
    <location>
        <begin position="88"/>
        <end position="108"/>
    </location>
</feature>
<accession>A0ABT6V9V0</accession>
<keyword evidence="1" id="KW-0472">Membrane</keyword>
<keyword evidence="1" id="KW-0812">Transmembrane</keyword>
<evidence type="ECO:0000313" key="2">
    <source>
        <dbReference type="EMBL" id="MDI5894984.1"/>
    </source>
</evidence>
<protein>
    <recommendedName>
        <fullName evidence="4">Phage holin family protein</fullName>
    </recommendedName>
</protein>
<reference evidence="2 3" key="1">
    <citation type="submission" date="2023-04" db="EMBL/GenBank/DDBJ databases">
        <title>Two novel species of Flavobacterium.</title>
        <authorList>
            <person name="Liu Q."/>
            <person name="Xin Y.-H."/>
        </authorList>
    </citation>
    <scope>NUCLEOTIDE SEQUENCE [LARGE SCALE GENOMIC DNA]</scope>
    <source>
        <strain evidence="2 3">LB1P51</strain>
    </source>
</reference>
<organism evidence="2 3">
    <name type="scientific">Flavobacterium algoritolerans</name>
    <dbReference type="NCBI Taxonomy" id="3041254"/>
    <lineage>
        <taxon>Bacteria</taxon>
        <taxon>Pseudomonadati</taxon>
        <taxon>Bacteroidota</taxon>
        <taxon>Flavobacteriia</taxon>
        <taxon>Flavobacteriales</taxon>
        <taxon>Flavobacteriaceae</taxon>
        <taxon>Flavobacterium</taxon>
    </lineage>
</organism>
<dbReference type="EMBL" id="JASCRZ010000003">
    <property type="protein sequence ID" value="MDI5894984.1"/>
    <property type="molecule type" value="Genomic_DNA"/>
</dbReference>